<keyword evidence="3" id="KW-1185">Reference proteome</keyword>
<dbReference type="InterPro" id="IPR050259">
    <property type="entry name" value="SDR"/>
</dbReference>
<evidence type="ECO:0000313" key="2">
    <source>
        <dbReference type="EMBL" id="QGG96825.1"/>
    </source>
</evidence>
<dbReference type="InterPro" id="IPR036291">
    <property type="entry name" value="NAD(P)-bd_dom_sf"/>
</dbReference>
<accession>A0A5Q2RUD6</accession>
<dbReference type="SUPFAM" id="SSF51735">
    <property type="entry name" value="NAD(P)-binding Rossmann-fold domains"/>
    <property type="match status" value="1"/>
</dbReference>
<reference evidence="2 3" key="1">
    <citation type="submission" date="2019-11" db="EMBL/GenBank/DDBJ databases">
        <authorList>
            <person name="He Y."/>
        </authorList>
    </citation>
    <scope>NUCLEOTIDE SEQUENCE [LARGE SCALE GENOMIC DNA]</scope>
    <source>
        <strain evidence="2 3">SCSIO 58843</strain>
    </source>
</reference>
<dbReference type="AlphaFoldDB" id="A0A5Q2RUD6"/>
<protein>
    <submittedName>
        <fullName evidence="2">SDR family oxidoreductase</fullName>
    </submittedName>
</protein>
<comment type="similarity">
    <text evidence="1">Belongs to the short-chain dehydrogenases/reductases (SDR) family.</text>
</comment>
<evidence type="ECO:0000313" key="3">
    <source>
        <dbReference type="Proteomes" id="UP000334019"/>
    </source>
</evidence>
<dbReference type="Proteomes" id="UP000334019">
    <property type="component" value="Chromosome"/>
</dbReference>
<dbReference type="PRINTS" id="PR00081">
    <property type="entry name" value="GDHRDH"/>
</dbReference>
<gene>
    <name evidence="2" type="ORF">GH723_17930</name>
</gene>
<dbReference type="RefSeq" id="WP_153760927.1">
    <property type="nucleotide sequence ID" value="NZ_CP045851.1"/>
</dbReference>
<name>A0A5Q2RUD6_9ACTN</name>
<sequence length="272" mass="27535">MIDLTTAASANGQAIVMGGDTPIGRAVAIELALQGMDVGITWCDDESCAKEVVAEVRATGRWCERRRLDVGALGSDTGALDVVDDLAAALGGLTALVTITTEPEPTDAMDLVPAQWRAGIDGLLLGPLIVAQRAARQMIDRRVAGRIIHVTGAQEQSTAAGEAVTCAARNGLAAASRVMAVELAPHGITVNTVAPGEVAAPAIGQHGVDPWDASRPGVPAGRAAGAHEVAHAVVFLAGPAADYVTGTSLVVDGGLSAVGTRHLERPASLSGL</sequence>
<dbReference type="KEGG" id="atq:GH723_17930"/>
<dbReference type="Gene3D" id="3.40.50.720">
    <property type="entry name" value="NAD(P)-binding Rossmann-like Domain"/>
    <property type="match status" value="1"/>
</dbReference>
<proteinExistence type="inferred from homology"/>
<dbReference type="InterPro" id="IPR002347">
    <property type="entry name" value="SDR_fam"/>
</dbReference>
<dbReference type="PANTHER" id="PTHR42879:SF2">
    <property type="entry name" value="3-OXOACYL-[ACYL-CARRIER-PROTEIN] REDUCTASE FABG"/>
    <property type="match status" value="1"/>
</dbReference>
<dbReference type="Pfam" id="PF13561">
    <property type="entry name" value="adh_short_C2"/>
    <property type="match status" value="1"/>
</dbReference>
<dbReference type="EMBL" id="CP045851">
    <property type="protein sequence ID" value="QGG96825.1"/>
    <property type="molecule type" value="Genomic_DNA"/>
</dbReference>
<dbReference type="PANTHER" id="PTHR42879">
    <property type="entry name" value="3-OXOACYL-(ACYL-CARRIER-PROTEIN) REDUCTASE"/>
    <property type="match status" value="1"/>
</dbReference>
<evidence type="ECO:0000256" key="1">
    <source>
        <dbReference type="ARBA" id="ARBA00006484"/>
    </source>
</evidence>
<organism evidence="2 3">
    <name type="scientific">Actinomarinicola tropica</name>
    <dbReference type="NCBI Taxonomy" id="2789776"/>
    <lineage>
        <taxon>Bacteria</taxon>
        <taxon>Bacillati</taxon>
        <taxon>Actinomycetota</taxon>
        <taxon>Acidimicrobiia</taxon>
        <taxon>Acidimicrobiales</taxon>
        <taxon>Iamiaceae</taxon>
        <taxon>Actinomarinicola</taxon>
    </lineage>
</organism>